<comment type="caution">
    <text evidence="1">The sequence shown here is derived from an EMBL/GenBank/DDBJ whole genome shotgun (WGS) entry which is preliminary data.</text>
</comment>
<keyword evidence="2" id="KW-1185">Reference proteome</keyword>
<dbReference type="Proteomes" id="UP000186720">
    <property type="component" value="Unassembled WGS sequence"/>
</dbReference>
<name>A0A1Q5ZWV3_9SPHI</name>
<dbReference type="STRING" id="1302689.RG47T_1649"/>
<sequence length="49" mass="5798">MHICPQPLFLIFKVMKYLLKKVGIYMKKSSLAFNNKQRLVICKLKITNN</sequence>
<proteinExistence type="predicted"/>
<evidence type="ECO:0000313" key="2">
    <source>
        <dbReference type="Proteomes" id="UP000186720"/>
    </source>
</evidence>
<dbReference type="AlphaFoldDB" id="A0A1Q5ZWV3"/>
<gene>
    <name evidence="1" type="ORF">RG47T_1649</name>
</gene>
<dbReference type="EMBL" id="MPPL01000001">
    <property type="protein sequence ID" value="OKS86198.1"/>
    <property type="molecule type" value="Genomic_DNA"/>
</dbReference>
<reference evidence="1 2" key="1">
    <citation type="submission" date="2016-11" db="EMBL/GenBank/DDBJ databases">
        <title>Whole Genome Sequencing of Mucilaginibacter polytrichastri RG4-7(T) isolated from the moss sample.</title>
        <authorList>
            <person name="Li Y."/>
        </authorList>
    </citation>
    <scope>NUCLEOTIDE SEQUENCE [LARGE SCALE GENOMIC DNA]</scope>
    <source>
        <strain evidence="1 2">RG4-7</strain>
    </source>
</reference>
<accession>A0A1Q5ZWV3</accession>
<protein>
    <submittedName>
        <fullName evidence="1">Uncharacterized protein</fullName>
    </submittedName>
</protein>
<organism evidence="1 2">
    <name type="scientific">Mucilaginibacter polytrichastri</name>
    <dbReference type="NCBI Taxonomy" id="1302689"/>
    <lineage>
        <taxon>Bacteria</taxon>
        <taxon>Pseudomonadati</taxon>
        <taxon>Bacteroidota</taxon>
        <taxon>Sphingobacteriia</taxon>
        <taxon>Sphingobacteriales</taxon>
        <taxon>Sphingobacteriaceae</taxon>
        <taxon>Mucilaginibacter</taxon>
    </lineage>
</organism>
<evidence type="ECO:0000313" key="1">
    <source>
        <dbReference type="EMBL" id="OKS86198.1"/>
    </source>
</evidence>